<feature type="signal peptide" evidence="2">
    <location>
        <begin position="1"/>
        <end position="31"/>
    </location>
</feature>
<evidence type="ECO:0000313" key="4">
    <source>
        <dbReference type="Proteomes" id="UP000252124"/>
    </source>
</evidence>
<keyword evidence="1" id="KW-0472">Membrane</keyword>
<dbReference type="InterPro" id="IPR025738">
    <property type="entry name" value="BatD"/>
</dbReference>
<dbReference type="EMBL" id="QNRM01000001">
    <property type="protein sequence ID" value="RBP24295.1"/>
    <property type="molecule type" value="Genomic_DNA"/>
</dbReference>
<reference evidence="3 4" key="1">
    <citation type="submission" date="2018-06" db="EMBL/GenBank/DDBJ databases">
        <title>Genomic Encyclopedia of Type Strains, Phase III (KMG-III): the genomes of soil and plant-associated and newly described type strains.</title>
        <authorList>
            <person name="Whitman W."/>
        </authorList>
    </citation>
    <scope>NUCLEOTIDE SEQUENCE [LARGE SCALE GENOMIC DNA]</scope>
    <source>
        <strain evidence="3 4">CECT 7342</strain>
    </source>
</reference>
<dbReference type="PANTHER" id="PTHR40940:SF1">
    <property type="entry name" value="PROTEIN BATD"/>
    <property type="match status" value="1"/>
</dbReference>
<accession>A0ABX9GIZ0</accession>
<comment type="caution">
    <text evidence="3">The sequence shown here is derived from an EMBL/GenBank/DDBJ whole genome shotgun (WGS) entry which is preliminary data.</text>
</comment>
<proteinExistence type="predicted"/>
<dbReference type="RefSeq" id="WP_088587401.1">
    <property type="nucleotide sequence ID" value="NZ_CADIJU010000001.1"/>
</dbReference>
<feature type="transmembrane region" description="Helical" evidence="1">
    <location>
        <begin position="307"/>
        <end position="329"/>
    </location>
</feature>
<keyword evidence="2" id="KW-0732">Signal</keyword>
<sequence length="465" mass="49545">MNAWAFLRGALLLLSVLLSVLLSLAAGTAHAQSADPAPQLRATASFTGQEPLTVGATATLQVDVLTSTWFTQPPELSSLNIPGAMVTGPTGDATLIRDNVGGVAYSGLRFSYQVSPTAAGALRMPPLTIRAQVGQASAPLSTSTQALTVQAATPPGMEASGHGLAASSVQVSQQVQFSAQPPAVGDHIRRTITVQAQGAQAMLIPPPDSAPVPGLKAYSSEPELSPLSDSRGGFLGGQRVDRIDYVVERAGAFALPEVEVHWWNVTTKREERAVLPAQPFDAHAGAAYQAPFSVQQDLRDLGRQVQVWIPGGWLALAAAAAAAGLAWWLGMPWCRRAGRWLRATIQAIRRRWQASEACAAVAARRELARPAGRLDALYRWLRVSRHRTTVSGATADLPAELRTAGADALRDCYGRAPDAARGLQTLRRALPGWRRGFRAAGRRADPYRLLPLNPRMPDHHPGDPS</sequence>
<keyword evidence="1" id="KW-1133">Transmembrane helix</keyword>
<evidence type="ECO:0000256" key="2">
    <source>
        <dbReference type="SAM" id="SignalP"/>
    </source>
</evidence>
<gene>
    <name evidence="3" type="ORF">DFP87_101805</name>
</gene>
<evidence type="ECO:0000256" key="1">
    <source>
        <dbReference type="SAM" id="Phobius"/>
    </source>
</evidence>
<keyword evidence="1" id="KW-0812">Transmembrane</keyword>
<evidence type="ECO:0000313" key="3">
    <source>
        <dbReference type="EMBL" id="RBP24295.1"/>
    </source>
</evidence>
<dbReference type="Proteomes" id="UP000252124">
    <property type="component" value="Unassembled WGS sequence"/>
</dbReference>
<feature type="chain" id="PRO_5047035239" evidence="2">
    <location>
        <begin position="32"/>
        <end position="465"/>
    </location>
</feature>
<dbReference type="PANTHER" id="PTHR40940">
    <property type="entry name" value="PROTEIN BATD-RELATED"/>
    <property type="match status" value="1"/>
</dbReference>
<protein>
    <submittedName>
        <fullName evidence="3">Oxygen tolerance protein BatD</fullName>
    </submittedName>
</protein>
<keyword evidence="4" id="KW-1185">Reference proteome</keyword>
<name>A0ABX9GIZ0_9BURK</name>
<organism evidence="3 4">
    <name type="scientific">Achromobacter marplatensis</name>
    <dbReference type="NCBI Taxonomy" id="470868"/>
    <lineage>
        <taxon>Bacteria</taxon>
        <taxon>Pseudomonadati</taxon>
        <taxon>Pseudomonadota</taxon>
        <taxon>Betaproteobacteria</taxon>
        <taxon>Burkholderiales</taxon>
        <taxon>Alcaligenaceae</taxon>
        <taxon>Achromobacter</taxon>
    </lineage>
</organism>
<dbReference type="GeneID" id="99728771"/>